<dbReference type="Proteomes" id="UP000095286">
    <property type="component" value="Unplaced"/>
</dbReference>
<reference evidence="2" key="1">
    <citation type="submission" date="2016-11" db="UniProtKB">
        <authorList>
            <consortium name="WormBaseParasite"/>
        </authorList>
    </citation>
    <scope>IDENTIFICATION</scope>
    <source>
        <strain evidence="2">KR3021</strain>
    </source>
</reference>
<evidence type="ECO:0000313" key="2">
    <source>
        <dbReference type="WBParaSite" id="RSKR_0000093100.1"/>
    </source>
</evidence>
<name>A0AC35TIE7_9BILA</name>
<sequence length="1144" mass="129613">MKYRLLISIFLIGYAYSTYSQLNSVQLTKPITCYPLEDRQTILEFETINLNSGNKSFNFEIIFEKNKVGELGEIIITRYFEKKHKSEYILVITIGLNSINILFHENGSKRNLSSLGIGIHGYDPTLHILFDFKLNKFKARVGDESVETNLEQSAENFVNSEVSLKLGNHNEGNAFVGEVDIKTFLVDGQEQLLTKGIFRDGRCNRLHHYADNYESQNKHCSYSGTVACSNNGGTCKKDNENLEFCICATDYIGKYCQFTELPRSCAQIKQSYGVHKIDLDGGGSPEHATFVECASNSTTIVSHNLSPDTTIRGGGKAEGLIVNINYKLFNDHQLKLLIDRSAYCEQEVTYKCTGYAPLGFTKNLTWFGGVMSGLRIHSLNGKVEGECPCRSGGCTKEELVCNCHGSDGIDKGLFVNEQSGINEIVARIPYPVNDVTGLGMMTLGPLKCMGDKGHANDYSATFKKDNTFFEIEEHYQNHLEFQFRTGQKDINQFYKFTLLEEISLSNKDTSYVGFEKYNAYDVISSTVVLSFRTDQREGILFFTVDQNRNFLQIHLADEFNIKLTFNSGKDQHQCNIEADNDEFSNMEWHQLVLKSTNDKITLLIDNSVCTINIKRKLEVTPIPNFMNAFDNIVIPPIAPGQASTSDYSVIFVGGVPTRNNISPSNLGPIYTSSLPSLMGCFRGFAIDNNQLNLRTADLKTSDGTSVYDTCTVNCESVSCKNGGHCQIDWPNHRKESDMKPTCDCSKTSFDGFDCTQDLSIAFNGSEYAFSFLMNNIPDTFIWDESKLQVFSFSFATNKSLSDEQMIQLVSINFSNGKVFRIFVYDDNIRASYNRTPVIFNGHFNDGYRHFVQIIANQKSNTFTMIIDDQRKVLPFSEINFTKSENYNFGNVSTDISAQLGYVVPYEGYISNIDINYHKQAHYKPIQYLAIEESKYHKDILTVLPEGSTFQTSYRPEFKVIDVPAERQNTLEFPEWNEPLLMTNYIEDGQTDLPPDKHWWTPWLWAILLILLLVIILIIICCVGVCLKREPHVSSFANRPDYDKPKTSLPTNVTYIPMEQPTNSPQYHQSNFKENYVLPEPSEDLEQIQPLRSKESFDSLSDFPISINSKKSRPVSGVTEDGDDPVIRITDYAEDKNSMIYNNEI</sequence>
<accession>A0AC35TIE7</accession>
<dbReference type="WBParaSite" id="RSKR_0000093100.1">
    <property type="protein sequence ID" value="RSKR_0000093100.1"/>
    <property type="gene ID" value="RSKR_0000093100"/>
</dbReference>
<organism evidence="1 2">
    <name type="scientific">Rhabditophanes sp. KR3021</name>
    <dbReference type="NCBI Taxonomy" id="114890"/>
    <lineage>
        <taxon>Eukaryota</taxon>
        <taxon>Metazoa</taxon>
        <taxon>Ecdysozoa</taxon>
        <taxon>Nematoda</taxon>
        <taxon>Chromadorea</taxon>
        <taxon>Rhabditida</taxon>
        <taxon>Tylenchina</taxon>
        <taxon>Panagrolaimomorpha</taxon>
        <taxon>Strongyloidoidea</taxon>
        <taxon>Alloionematidae</taxon>
        <taxon>Rhabditophanes</taxon>
    </lineage>
</organism>
<protein>
    <submittedName>
        <fullName evidence="2">EGF-like domain-containing protein</fullName>
    </submittedName>
</protein>
<proteinExistence type="predicted"/>
<evidence type="ECO:0000313" key="1">
    <source>
        <dbReference type="Proteomes" id="UP000095286"/>
    </source>
</evidence>